<gene>
    <name evidence="5" type="ORF">CINTURNW_1123</name>
</gene>
<comment type="caution">
    <text evidence="5">The sequence shown here is derived from an EMBL/GenBank/DDBJ whole genome shotgun (WGS) entry which is preliminary data.</text>
</comment>
<evidence type="ECO:0000256" key="3">
    <source>
        <dbReference type="ARBA" id="ARBA00023163"/>
    </source>
</evidence>
<evidence type="ECO:0000259" key="4">
    <source>
        <dbReference type="PROSITE" id="PS01124"/>
    </source>
</evidence>
<dbReference type="InterPro" id="IPR009057">
    <property type="entry name" value="Homeodomain-like_sf"/>
</dbReference>
<evidence type="ECO:0000256" key="2">
    <source>
        <dbReference type="ARBA" id="ARBA00023125"/>
    </source>
</evidence>
<dbReference type="Gene3D" id="1.10.10.60">
    <property type="entry name" value="Homeodomain-like"/>
    <property type="match status" value="2"/>
</dbReference>
<dbReference type="SMART" id="SM00342">
    <property type="entry name" value="HTH_ARAC"/>
    <property type="match status" value="1"/>
</dbReference>
<dbReference type="InterPro" id="IPR018060">
    <property type="entry name" value="HTH_AraC"/>
</dbReference>
<evidence type="ECO:0000256" key="1">
    <source>
        <dbReference type="ARBA" id="ARBA00023015"/>
    </source>
</evidence>
<dbReference type="EMBL" id="APJA01000011">
    <property type="protein sequence ID" value="ERK31516.1"/>
    <property type="molecule type" value="Genomic_DNA"/>
</dbReference>
<feature type="domain" description="HTH araC/xylS-type" evidence="4">
    <location>
        <begin position="159"/>
        <end position="256"/>
    </location>
</feature>
<dbReference type="PANTHER" id="PTHR46796:SF2">
    <property type="entry name" value="TRANSCRIPTIONAL REGULATORY PROTEIN"/>
    <property type="match status" value="1"/>
</dbReference>
<keyword evidence="3" id="KW-0804">Transcription</keyword>
<dbReference type="Pfam" id="PF02311">
    <property type="entry name" value="AraC_binding"/>
    <property type="match status" value="1"/>
</dbReference>
<dbReference type="eggNOG" id="COG2207">
    <property type="taxonomic scope" value="Bacteria"/>
</dbReference>
<protein>
    <submittedName>
        <fullName evidence="5">AraC family transcriptional regulator</fullName>
    </submittedName>
</protein>
<sequence>MEKFIYKKSADITVLSASMSNFKYKKHAHKEYAMGVTLRGIQQYNLNGSVQSSYKNGVMLFNPEQPHDGMAHDESGIDYVMLYIEPKLFLEIIEKKDIVTFDSPIVYDYRLEQKILSLSNSILKERDEALCSELLLSLADSFVQSDLCRSHKKDNALVKKAKDMISCNSKDILSLDDICKEIEMSKFKFIRLFKENTGISPYQYFLNYKVELAKKLIEKHRDVYSAVVECGFVDLTHLNKHFKRMYGITAFEYMSYLN</sequence>
<proteinExistence type="predicted"/>
<dbReference type="AlphaFoldDB" id="U2NRM3"/>
<dbReference type="Pfam" id="PF12833">
    <property type="entry name" value="HTH_18"/>
    <property type="match status" value="1"/>
</dbReference>
<keyword evidence="2" id="KW-0238">DNA-binding</keyword>
<organism evidence="5 6">
    <name type="scientific">Clostridium intestinale URNW</name>
    <dbReference type="NCBI Taxonomy" id="1294142"/>
    <lineage>
        <taxon>Bacteria</taxon>
        <taxon>Bacillati</taxon>
        <taxon>Bacillota</taxon>
        <taxon>Clostridia</taxon>
        <taxon>Eubacteriales</taxon>
        <taxon>Clostridiaceae</taxon>
        <taxon>Clostridium</taxon>
    </lineage>
</organism>
<dbReference type="SUPFAM" id="SSF51215">
    <property type="entry name" value="Regulatory protein AraC"/>
    <property type="match status" value="1"/>
</dbReference>
<dbReference type="InterPro" id="IPR037923">
    <property type="entry name" value="HTH-like"/>
</dbReference>
<dbReference type="Proteomes" id="UP000016721">
    <property type="component" value="Unassembled WGS sequence"/>
</dbReference>
<dbReference type="GO" id="GO:0003700">
    <property type="term" value="F:DNA-binding transcription factor activity"/>
    <property type="evidence" value="ECO:0007669"/>
    <property type="project" value="InterPro"/>
</dbReference>
<dbReference type="PATRIC" id="fig|1294142.3.peg.1123"/>
<dbReference type="InterPro" id="IPR003313">
    <property type="entry name" value="AraC-bd"/>
</dbReference>
<accession>U2NRM3</accession>
<dbReference type="PANTHER" id="PTHR46796">
    <property type="entry name" value="HTH-TYPE TRANSCRIPTIONAL ACTIVATOR RHAS-RELATED"/>
    <property type="match status" value="1"/>
</dbReference>
<dbReference type="SUPFAM" id="SSF46689">
    <property type="entry name" value="Homeodomain-like"/>
    <property type="match status" value="2"/>
</dbReference>
<evidence type="ECO:0000313" key="6">
    <source>
        <dbReference type="Proteomes" id="UP000016721"/>
    </source>
</evidence>
<evidence type="ECO:0000313" key="5">
    <source>
        <dbReference type="EMBL" id="ERK31516.1"/>
    </source>
</evidence>
<name>U2NRM3_9CLOT</name>
<keyword evidence="1" id="KW-0805">Transcription regulation</keyword>
<dbReference type="OrthoDB" id="324626at2"/>
<dbReference type="RefSeq" id="WP_021801149.1">
    <property type="nucleotide sequence ID" value="NZ_KI273145.1"/>
</dbReference>
<dbReference type="STRING" id="1294142.CINTURNW_1123"/>
<keyword evidence="6" id="KW-1185">Reference proteome</keyword>
<dbReference type="GO" id="GO:0043565">
    <property type="term" value="F:sequence-specific DNA binding"/>
    <property type="evidence" value="ECO:0007669"/>
    <property type="project" value="InterPro"/>
</dbReference>
<dbReference type="PROSITE" id="PS01124">
    <property type="entry name" value="HTH_ARAC_FAMILY_2"/>
    <property type="match status" value="1"/>
</dbReference>
<reference evidence="5 6" key="1">
    <citation type="journal article" date="2013" name="Genome Announc.">
        <title>Draft Genome Sequence of the Hydrogen- and Ethanol-Producing Bacterium Clostridium intestinale Strain URNW.</title>
        <authorList>
            <person name="Lal S."/>
            <person name="Ramachandran U."/>
            <person name="Zhang X."/>
            <person name="Sparling R."/>
            <person name="Levin D.B."/>
        </authorList>
    </citation>
    <scope>NUCLEOTIDE SEQUENCE [LARGE SCALE GENOMIC DNA]</scope>
    <source>
        <strain evidence="5 6">URNW</strain>
    </source>
</reference>
<dbReference type="HOGENOM" id="CLU_000445_88_16_9"/>
<dbReference type="InterPro" id="IPR050204">
    <property type="entry name" value="AraC_XylS_family_regulators"/>
</dbReference>